<evidence type="ECO:0000313" key="3">
    <source>
        <dbReference type="Proteomes" id="UP001215712"/>
    </source>
</evidence>
<sequence>MTSERVEIPADQEKEEKEEKPGPLDLWKEAFDSLDPSSQAYISVGDISATAAIDRIIQEDTCTAKYEEWKRGGLKIRRKDADDINIQKSVEKIISATRRAL</sequence>
<evidence type="ECO:0000256" key="1">
    <source>
        <dbReference type="SAM" id="MobiDB-lite"/>
    </source>
</evidence>
<protein>
    <submittedName>
        <fullName evidence="2">Uncharacterized protein</fullName>
    </submittedName>
</protein>
<proteinExistence type="predicted"/>
<name>A0AAD6HAF2_9EURO</name>
<comment type="caution">
    <text evidence="2">The sequence shown here is derived from an EMBL/GenBank/DDBJ whole genome shotgun (WGS) entry which is preliminary data.</text>
</comment>
<dbReference type="EMBL" id="JAQJAN010000023">
    <property type="protein sequence ID" value="KAJ5703381.1"/>
    <property type="molecule type" value="Genomic_DNA"/>
</dbReference>
<dbReference type="Proteomes" id="UP001215712">
    <property type="component" value="Unassembled WGS sequence"/>
</dbReference>
<feature type="region of interest" description="Disordered" evidence="1">
    <location>
        <begin position="1"/>
        <end position="23"/>
    </location>
</feature>
<evidence type="ECO:0000313" key="2">
    <source>
        <dbReference type="EMBL" id="KAJ5703381.1"/>
    </source>
</evidence>
<accession>A0AAD6HAF2</accession>
<dbReference type="AlphaFoldDB" id="A0AAD6HAF2"/>
<keyword evidence="3" id="KW-1185">Reference proteome</keyword>
<reference evidence="2" key="1">
    <citation type="journal article" date="2023" name="IMA Fungus">
        <title>Comparative genomic study of the Penicillium genus elucidates a diverse pangenome and 15 lateral gene transfer events.</title>
        <authorList>
            <person name="Petersen C."/>
            <person name="Sorensen T."/>
            <person name="Nielsen M.R."/>
            <person name="Sondergaard T.E."/>
            <person name="Sorensen J.L."/>
            <person name="Fitzpatrick D.A."/>
            <person name="Frisvad J.C."/>
            <person name="Nielsen K.L."/>
        </authorList>
    </citation>
    <scope>NUCLEOTIDE SEQUENCE</scope>
    <source>
        <strain evidence="2">IBT 17514</strain>
    </source>
</reference>
<gene>
    <name evidence="2" type="ORF">N7493_011770</name>
</gene>
<reference evidence="2" key="2">
    <citation type="submission" date="2023-01" db="EMBL/GenBank/DDBJ databases">
        <authorList>
            <person name="Petersen C."/>
        </authorList>
    </citation>
    <scope>NUCLEOTIDE SEQUENCE</scope>
    <source>
        <strain evidence="2">IBT 17514</strain>
    </source>
</reference>
<organism evidence="2 3">
    <name type="scientific">Penicillium malachiteum</name>
    <dbReference type="NCBI Taxonomy" id="1324776"/>
    <lineage>
        <taxon>Eukaryota</taxon>
        <taxon>Fungi</taxon>
        <taxon>Dikarya</taxon>
        <taxon>Ascomycota</taxon>
        <taxon>Pezizomycotina</taxon>
        <taxon>Eurotiomycetes</taxon>
        <taxon>Eurotiomycetidae</taxon>
        <taxon>Eurotiales</taxon>
        <taxon>Aspergillaceae</taxon>
        <taxon>Penicillium</taxon>
    </lineage>
</organism>